<dbReference type="SUPFAM" id="SSF81301">
    <property type="entry name" value="Nucleotidyltransferase"/>
    <property type="match status" value="1"/>
</dbReference>
<feature type="domain" description="Polymerase beta nucleotidyltransferase" evidence="1">
    <location>
        <begin position="11"/>
        <end position="104"/>
    </location>
</feature>
<proteinExistence type="predicted"/>
<dbReference type="EMBL" id="FOYM01000006">
    <property type="protein sequence ID" value="SFR01249.1"/>
    <property type="molecule type" value="Genomic_DNA"/>
</dbReference>
<gene>
    <name evidence="2" type="ORF">SAMN05660706_10698</name>
</gene>
<evidence type="ECO:0000313" key="3">
    <source>
        <dbReference type="Proteomes" id="UP000199584"/>
    </source>
</evidence>
<dbReference type="RefSeq" id="WP_092482408.1">
    <property type="nucleotide sequence ID" value="NZ_FOYM01000006.1"/>
</dbReference>
<dbReference type="InterPro" id="IPR043519">
    <property type="entry name" value="NT_sf"/>
</dbReference>
<dbReference type="OrthoDB" id="360741at2"/>
<keyword evidence="3" id="KW-1185">Reference proteome</keyword>
<keyword evidence="2" id="KW-0808">Transferase</keyword>
<dbReference type="AlphaFoldDB" id="A0A1I6D727"/>
<dbReference type="GO" id="GO:0016740">
    <property type="term" value="F:transferase activity"/>
    <property type="evidence" value="ECO:0007669"/>
    <property type="project" value="UniProtKB-KW"/>
</dbReference>
<dbReference type="Gene3D" id="3.30.460.10">
    <property type="entry name" value="Beta Polymerase, domain 2"/>
    <property type="match status" value="1"/>
</dbReference>
<dbReference type="PANTHER" id="PTHR43852:SF4">
    <property type="entry name" value="NUCLEOTIDYLTRANSFERASE"/>
    <property type="match status" value="1"/>
</dbReference>
<dbReference type="InterPro" id="IPR041633">
    <property type="entry name" value="Polbeta"/>
</dbReference>
<dbReference type="InterPro" id="IPR052930">
    <property type="entry name" value="TA_antitoxin_MntA"/>
</dbReference>
<dbReference type="PANTHER" id="PTHR43852">
    <property type="entry name" value="NUCLEOTIDYLTRANSFERASE"/>
    <property type="match status" value="1"/>
</dbReference>
<dbReference type="CDD" id="cd05403">
    <property type="entry name" value="NT_KNTase_like"/>
    <property type="match status" value="1"/>
</dbReference>
<evidence type="ECO:0000313" key="2">
    <source>
        <dbReference type="EMBL" id="SFR01249.1"/>
    </source>
</evidence>
<sequence>MQNNKKQFNQEKLIEILKQEPDIIAVYLFGSYLDEKVTQPGDVDLALLLSKPPKSNVQRFIKLYPKLSEVFAPFEVDLLFLHSVKVPMRFEVISASKVIYCTDDDLRTDFEDNVTREYLDFMYHLKAAHREFYEELMEGNLFV</sequence>
<dbReference type="Pfam" id="PF18765">
    <property type="entry name" value="Polbeta"/>
    <property type="match status" value="1"/>
</dbReference>
<dbReference type="NCBIfam" id="NF047752">
    <property type="entry name" value="MntA_antitoxin"/>
    <property type="match status" value="1"/>
</dbReference>
<reference evidence="3" key="1">
    <citation type="submission" date="2016-10" db="EMBL/GenBank/DDBJ databases">
        <authorList>
            <person name="Varghese N."/>
            <person name="Submissions S."/>
        </authorList>
    </citation>
    <scope>NUCLEOTIDE SEQUENCE [LARGE SCALE GENOMIC DNA]</scope>
    <source>
        <strain evidence="3">DSM 3669</strain>
    </source>
</reference>
<evidence type="ECO:0000259" key="1">
    <source>
        <dbReference type="Pfam" id="PF18765"/>
    </source>
</evidence>
<organism evidence="2 3">
    <name type="scientific">Desulfoscipio geothermicus DSM 3669</name>
    <dbReference type="NCBI Taxonomy" id="1121426"/>
    <lineage>
        <taxon>Bacteria</taxon>
        <taxon>Bacillati</taxon>
        <taxon>Bacillota</taxon>
        <taxon>Clostridia</taxon>
        <taxon>Eubacteriales</taxon>
        <taxon>Desulfallaceae</taxon>
        <taxon>Desulfoscipio</taxon>
    </lineage>
</organism>
<accession>A0A1I6D727</accession>
<name>A0A1I6D727_9FIRM</name>
<dbReference type="Proteomes" id="UP000199584">
    <property type="component" value="Unassembled WGS sequence"/>
</dbReference>
<protein>
    <submittedName>
        <fullName evidence="2">Predicted nucleotidyltransferase</fullName>
    </submittedName>
</protein>
<dbReference type="STRING" id="39060.SAMN05660706_10698"/>